<dbReference type="OrthoDB" id="3169660at2759"/>
<evidence type="ECO:0000313" key="2">
    <source>
        <dbReference type="Proteomes" id="UP000053989"/>
    </source>
</evidence>
<keyword evidence="2" id="KW-1185">Reference proteome</keyword>
<gene>
    <name evidence="1" type="ORF">SCLCIDRAFT_20255</name>
</gene>
<protein>
    <submittedName>
        <fullName evidence="1">Uncharacterized protein</fullName>
    </submittedName>
</protein>
<dbReference type="AlphaFoldDB" id="A0A0C3A3V7"/>
<organism evidence="1 2">
    <name type="scientific">Scleroderma citrinum Foug A</name>
    <dbReference type="NCBI Taxonomy" id="1036808"/>
    <lineage>
        <taxon>Eukaryota</taxon>
        <taxon>Fungi</taxon>
        <taxon>Dikarya</taxon>
        <taxon>Basidiomycota</taxon>
        <taxon>Agaricomycotina</taxon>
        <taxon>Agaricomycetes</taxon>
        <taxon>Agaricomycetidae</taxon>
        <taxon>Boletales</taxon>
        <taxon>Sclerodermatineae</taxon>
        <taxon>Sclerodermataceae</taxon>
        <taxon>Scleroderma</taxon>
    </lineage>
</organism>
<dbReference type="EMBL" id="KN822009">
    <property type="protein sequence ID" value="KIM68348.1"/>
    <property type="molecule type" value="Genomic_DNA"/>
</dbReference>
<name>A0A0C3A3V7_9AGAM</name>
<evidence type="ECO:0000313" key="1">
    <source>
        <dbReference type="EMBL" id="KIM68348.1"/>
    </source>
</evidence>
<accession>A0A0C3A3V7</accession>
<sequence>MPMIQAINWSVCVDNPLQAKEFVSPMVSNPVYIVLILENLKSSGDMEMSINQDFDNELPTFLPLLETFDPTVAQDWEHLTQHIQEWLLDIPRDSQEWTWGRDAFWLAFVGAHPTFPMGIWPLWDTRIPMEGTYIEDLDQSSVSRTN</sequence>
<dbReference type="Proteomes" id="UP000053989">
    <property type="component" value="Unassembled WGS sequence"/>
</dbReference>
<dbReference type="InParanoid" id="A0A0C3A3V7"/>
<proteinExistence type="predicted"/>
<reference evidence="1 2" key="1">
    <citation type="submission" date="2014-04" db="EMBL/GenBank/DDBJ databases">
        <authorList>
            <consortium name="DOE Joint Genome Institute"/>
            <person name="Kuo A."/>
            <person name="Kohler A."/>
            <person name="Nagy L.G."/>
            <person name="Floudas D."/>
            <person name="Copeland A."/>
            <person name="Barry K.W."/>
            <person name="Cichocki N."/>
            <person name="Veneault-Fourrey C."/>
            <person name="LaButti K."/>
            <person name="Lindquist E.A."/>
            <person name="Lipzen A."/>
            <person name="Lundell T."/>
            <person name="Morin E."/>
            <person name="Murat C."/>
            <person name="Sun H."/>
            <person name="Tunlid A."/>
            <person name="Henrissat B."/>
            <person name="Grigoriev I.V."/>
            <person name="Hibbett D.S."/>
            <person name="Martin F."/>
            <person name="Nordberg H.P."/>
            <person name="Cantor M.N."/>
            <person name="Hua S.X."/>
        </authorList>
    </citation>
    <scope>NUCLEOTIDE SEQUENCE [LARGE SCALE GENOMIC DNA]</scope>
    <source>
        <strain evidence="1 2">Foug A</strain>
    </source>
</reference>
<dbReference type="HOGENOM" id="CLU_1778575_0_0_1"/>
<reference evidence="2" key="2">
    <citation type="submission" date="2015-01" db="EMBL/GenBank/DDBJ databases">
        <title>Evolutionary Origins and Diversification of the Mycorrhizal Mutualists.</title>
        <authorList>
            <consortium name="DOE Joint Genome Institute"/>
            <consortium name="Mycorrhizal Genomics Consortium"/>
            <person name="Kohler A."/>
            <person name="Kuo A."/>
            <person name="Nagy L.G."/>
            <person name="Floudas D."/>
            <person name="Copeland A."/>
            <person name="Barry K.W."/>
            <person name="Cichocki N."/>
            <person name="Veneault-Fourrey C."/>
            <person name="LaButti K."/>
            <person name="Lindquist E.A."/>
            <person name="Lipzen A."/>
            <person name="Lundell T."/>
            <person name="Morin E."/>
            <person name="Murat C."/>
            <person name="Riley R."/>
            <person name="Ohm R."/>
            <person name="Sun H."/>
            <person name="Tunlid A."/>
            <person name="Henrissat B."/>
            <person name="Grigoriev I.V."/>
            <person name="Hibbett D.S."/>
            <person name="Martin F."/>
        </authorList>
    </citation>
    <scope>NUCLEOTIDE SEQUENCE [LARGE SCALE GENOMIC DNA]</scope>
    <source>
        <strain evidence="2">Foug A</strain>
    </source>
</reference>